<feature type="active site" description="Proton donor" evidence="12">
    <location>
        <position position="278"/>
    </location>
</feature>
<feature type="binding site" evidence="12">
    <location>
        <position position="94"/>
    </location>
    <ligand>
        <name>Zn(2+)</name>
        <dbReference type="ChEBI" id="CHEBI:29105"/>
    </ligand>
</feature>
<organism evidence="13 14">
    <name type="scientific">Pacificispira spongiicola</name>
    <dbReference type="NCBI Taxonomy" id="2729598"/>
    <lineage>
        <taxon>Bacteria</taxon>
        <taxon>Pseudomonadati</taxon>
        <taxon>Pseudomonadota</taxon>
        <taxon>Alphaproteobacteria</taxon>
        <taxon>Rhodospirillales</taxon>
        <taxon>Rhodospirillaceae</taxon>
        <taxon>Pacificispira</taxon>
    </lineage>
</organism>
<sequence length="307" mass="33006">MNDLSEFAAHSVSTGLLQRTLQAPIHCSGIGLHTGAVINMTLIPADPNTGILFRRTDLKNGARDIPARFDAVIDTRLCTTIGNDHNGSVATIEHLMAALAGCGVDNAVVEIDGPEVPVMDGSSEPFVFLIDCAGVVEQSAERSVVRVKRPVRVDQGDGFAALEPGRRFTMSMGIDFDSRAIGRQEIFLEVSDLTFKRELSQARTFGFLHEVEAMRAAGLARGGSLENAVVIDGDTVMNSEGLRYEDEFVRHKALDCIGDLSLAGAPILGHFKGSRTGHGLNNLLLRALFSDKENYDLVPTSEVMAAV</sequence>
<name>A0A7Y0DZM7_9PROT</name>
<dbReference type="UniPathway" id="UPA00359">
    <property type="reaction ID" value="UER00478"/>
</dbReference>
<comment type="pathway">
    <text evidence="3 12">Glycolipid biosynthesis; lipid IV(A) biosynthesis; lipid IV(A) from (3R)-3-hydroxytetradecanoyl-[acyl-carrier-protein] and UDP-N-acetyl-alpha-D-glucosamine: step 2/6.</text>
</comment>
<dbReference type="Proteomes" id="UP000539372">
    <property type="component" value="Unassembled WGS sequence"/>
</dbReference>
<reference evidence="13 14" key="1">
    <citation type="submission" date="2020-04" db="EMBL/GenBank/DDBJ databases">
        <title>Rhodospirillaceae bacterium KN72 isolated from deep sea.</title>
        <authorList>
            <person name="Zhang D.-C."/>
        </authorList>
    </citation>
    <scope>NUCLEOTIDE SEQUENCE [LARGE SCALE GENOMIC DNA]</scope>
    <source>
        <strain evidence="13 14">KN72</strain>
    </source>
</reference>
<dbReference type="EMBL" id="JABBNT010000002">
    <property type="protein sequence ID" value="NMM44539.1"/>
    <property type="molecule type" value="Genomic_DNA"/>
</dbReference>
<keyword evidence="7 12" id="KW-0479">Metal-binding</keyword>
<dbReference type="GO" id="GO:0016020">
    <property type="term" value="C:membrane"/>
    <property type="evidence" value="ECO:0007669"/>
    <property type="project" value="GOC"/>
</dbReference>
<dbReference type="NCBIfam" id="TIGR00325">
    <property type="entry name" value="lpxC"/>
    <property type="match status" value="1"/>
</dbReference>
<evidence type="ECO:0000256" key="4">
    <source>
        <dbReference type="ARBA" id="ARBA00012745"/>
    </source>
</evidence>
<evidence type="ECO:0000256" key="12">
    <source>
        <dbReference type="HAMAP-Rule" id="MF_00388"/>
    </source>
</evidence>
<dbReference type="Pfam" id="PF03331">
    <property type="entry name" value="LpxC"/>
    <property type="match status" value="1"/>
</dbReference>
<gene>
    <name evidence="12" type="primary">lpxC</name>
    <name evidence="13" type="ORF">HH303_08610</name>
</gene>
<comment type="catalytic activity">
    <reaction evidence="11 12">
        <text>a UDP-3-O-[(3R)-3-hydroxyacyl]-N-acetyl-alpha-D-glucosamine + H2O = a UDP-3-O-[(3R)-3-hydroxyacyl]-alpha-D-glucosamine + acetate</text>
        <dbReference type="Rhea" id="RHEA:67816"/>
        <dbReference type="ChEBI" id="CHEBI:15377"/>
        <dbReference type="ChEBI" id="CHEBI:30089"/>
        <dbReference type="ChEBI" id="CHEBI:137740"/>
        <dbReference type="ChEBI" id="CHEBI:173225"/>
        <dbReference type="EC" id="3.5.1.108"/>
    </reaction>
</comment>
<evidence type="ECO:0000256" key="8">
    <source>
        <dbReference type="ARBA" id="ARBA00022801"/>
    </source>
</evidence>
<feature type="binding site" evidence="12">
    <location>
        <position position="251"/>
    </location>
    <ligand>
        <name>Zn(2+)</name>
        <dbReference type="ChEBI" id="CHEBI:29105"/>
    </ligand>
</feature>
<keyword evidence="8 12" id="KW-0378">Hydrolase</keyword>
<dbReference type="Gene3D" id="3.30.230.20">
    <property type="entry name" value="lpxc deacetylase, domain 1"/>
    <property type="match status" value="1"/>
</dbReference>
<keyword evidence="14" id="KW-1185">Reference proteome</keyword>
<evidence type="ECO:0000256" key="9">
    <source>
        <dbReference type="ARBA" id="ARBA00022833"/>
    </source>
</evidence>
<evidence type="ECO:0000313" key="13">
    <source>
        <dbReference type="EMBL" id="NMM44539.1"/>
    </source>
</evidence>
<keyword evidence="5 12" id="KW-0444">Lipid biosynthesis</keyword>
<feature type="binding site" evidence="12">
    <location>
        <position position="255"/>
    </location>
    <ligand>
        <name>Zn(2+)</name>
        <dbReference type="ChEBI" id="CHEBI:29105"/>
    </ligand>
</feature>
<dbReference type="PANTHER" id="PTHR33694:SF1">
    <property type="entry name" value="UDP-3-O-ACYL-N-ACETYLGLUCOSAMINE DEACETYLASE 1, MITOCHONDRIAL-RELATED"/>
    <property type="match status" value="1"/>
</dbReference>
<evidence type="ECO:0000256" key="3">
    <source>
        <dbReference type="ARBA" id="ARBA00005002"/>
    </source>
</evidence>
<evidence type="ECO:0000256" key="10">
    <source>
        <dbReference type="ARBA" id="ARBA00023098"/>
    </source>
</evidence>
<proteinExistence type="inferred from homology"/>
<comment type="similarity">
    <text evidence="12">Belongs to the LpxC family.</text>
</comment>
<protein>
    <recommendedName>
        <fullName evidence="4 12">UDP-3-O-acyl-N-acetylglucosamine deacetylase</fullName>
        <shortName evidence="12">UDP-3-O-acyl-GlcNAc deacetylase</shortName>
        <ecNumber evidence="4 12">3.5.1.108</ecNumber>
    </recommendedName>
    <alternativeName>
        <fullName evidence="12">UDP-3-O-[R-3-hydroxymyristoyl]-N-acetylglucosamine deacetylase</fullName>
    </alternativeName>
</protein>
<dbReference type="InterPro" id="IPR004463">
    <property type="entry name" value="UDP-acyl_GlcNac_deAcase"/>
</dbReference>
<evidence type="ECO:0000256" key="7">
    <source>
        <dbReference type="ARBA" id="ARBA00022723"/>
    </source>
</evidence>
<evidence type="ECO:0000256" key="1">
    <source>
        <dbReference type="ARBA" id="ARBA00001947"/>
    </source>
</evidence>
<dbReference type="Gene3D" id="3.30.1700.10">
    <property type="entry name" value="lpxc deacetylase, domain 2"/>
    <property type="match status" value="1"/>
</dbReference>
<keyword evidence="10 12" id="KW-0443">Lipid metabolism</keyword>
<dbReference type="InterPro" id="IPR015870">
    <property type="entry name" value="UDP-acyl_N-AcGlcN_deAcase_N"/>
</dbReference>
<dbReference type="EC" id="3.5.1.108" evidence="4 12"/>
<comment type="function">
    <text evidence="2 12">Catalyzes the hydrolysis of UDP-3-O-myristoyl-N-acetylglucosamine to form UDP-3-O-myristoylglucosamine and acetate, the committed step in lipid A biosynthesis.</text>
</comment>
<evidence type="ECO:0000256" key="5">
    <source>
        <dbReference type="ARBA" id="ARBA00022516"/>
    </source>
</evidence>
<evidence type="ECO:0000256" key="11">
    <source>
        <dbReference type="ARBA" id="ARBA00024535"/>
    </source>
</evidence>
<dbReference type="GO" id="GO:0103117">
    <property type="term" value="F:UDP-3-O-acyl-N-acetylglucosamine deacetylase activity"/>
    <property type="evidence" value="ECO:0007669"/>
    <property type="project" value="UniProtKB-UniRule"/>
</dbReference>
<dbReference type="AlphaFoldDB" id="A0A7Y0DZM7"/>
<dbReference type="InterPro" id="IPR011334">
    <property type="entry name" value="UDP-acyl_GlcNac_deAcase_C"/>
</dbReference>
<accession>A0A7Y0DZM7</accession>
<dbReference type="HAMAP" id="MF_00388">
    <property type="entry name" value="LpxC"/>
    <property type="match status" value="1"/>
</dbReference>
<keyword evidence="6 12" id="KW-0441">Lipid A biosynthesis</keyword>
<dbReference type="SUPFAM" id="SSF54211">
    <property type="entry name" value="Ribosomal protein S5 domain 2-like"/>
    <property type="match status" value="2"/>
</dbReference>
<evidence type="ECO:0000313" key="14">
    <source>
        <dbReference type="Proteomes" id="UP000539372"/>
    </source>
</evidence>
<dbReference type="GO" id="GO:0009245">
    <property type="term" value="P:lipid A biosynthetic process"/>
    <property type="evidence" value="ECO:0007669"/>
    <property type="project" value="UniProtKB-UniRule"/>
</dbReference>
<dbReference type="GO" id="GO:0046872">
    <property type="term" value="F:metal ion binding"/>
    <property type="evidence" value="ECO:0007669"/>
    <property type="project" value="UniProtKB-KW"/>
</dbReference>
<comment type="caution">
    <text evidence="13">The sequence shown here is derived from an EMBL/GenBank/DDBJ whole genome shotgun (WGS) entry which is preliminary data.</text>
</comment>
<dbReference type="InterPro" id="IPR020568">
    <property type="entry name" value="Ribosomal_Su5_D2-typ_SF"/>
</dbReference>
<keyword evidence="9 12" id="KW-0862">Zinc</keyword>
<comment type="cofactor">
    <cofactor evidence="1 12">
        <name>Zn(2+)</name>
        <dbReference type="ChEBI" id="CHEBI:29105"/>
    </cofactor>
</comment>
<evidence type="ECO:0000256" key="6">
    <source>
        <dbReference type="ARBA" id="ARBA00022556"/>
    </source>
</evidence>
<evidence type="ECO:0000256" key="2">
    <source>
        <dbReference type="ARBA" id="ARBA00002923"/>
    </source>
</evidence>
<dbReference type="PANTHER" id="PTHR33694">
    <property type="entry name" value="UDP-3-O-ACYL-N-ACETYLGLUCOSAMINE DEACETYLASE 1, MITOCHONDRIAL-RELATED"/>
    <property type="match status" value="1"/>
</dbReference>